<accession>A0A329CMS1</accession>
<comment type="caution">
    <text evidence="1">The sequence shown here is derived from an EMBL/GenBank/DDBJ whole genome shotgun (WGS) entry which is preliminary data.</text>
</comment>
<evidence type="ECO:0000313" key="1">
    <source>
        <dbReference type="EMBL" id="RAS35518.1"/>
    </source>
</evidence>
<evidence type="ECO:0008006" key="3">
    <source>
        <dbReference type="Google" id="ProtNLM"/>
    </source>
</evidence>
<dbReference type="RefSeq" id="WP_111931374.1">
    <property type="nucleotide sequence ID" value="NZ_CADFFP010000006.1"/>
</dbReference>
<evidence type="ECO:0000313" key="2">
    <source>
        <dbReference type="Proteomes" id="UP000248918"/>
    </source>
</evidence>
<proteinExistence type="predicted"/>
<dbReference type="AlphaFoldDB" id="A0A329CMS1"/>
<name>A0A329CMS1_9BURK</name>
<organism evidence="1 2">
    <name type="scientific">Paraburkholderia bryophila</name>
    <dbReference type="NCBI Taxonomy" id="420952"/>
    <lineage>
        <taxon>Bacteria</taxon>
        <taxon>Pseudomonadati</taxon>
        <taxon>Pseudomonadota</taxon>
        <taxon>Betaproteobacteria</taxon>
        <taxon>Burkholderiales</taxon>
        <taxon>Burkholderiaceae</taxon>
        <taxon>Paraburkholderia</taxon>
    </lineage>
</organism>
<dbReference type="OrthoDB" id="5941093at2"/>
<gene>
    <name evidence="1" type="ORF">BX591_105237</name>
</gene>
<protein>
    <recommendedName>
        <fullName evidence="3">Lactate dehydrogenase</fullName>
    </recommendedName>
</protein>
<dbReference type="Proteomes" id="UP000248918">
    <property type="component" value="Unassembled WGS sequence"/>
</dbReference>
<sequence length="518" mass="53427">MTTLSPLNALQTLAVTPLPNATASVASVSATASQESVTAAASTIVTIPSMIGVNAPVVYTPEGKLANVAPTVVTWAQNGTDAVTLAMAGNDISQSISGQFYGLGSALLDRFKTTGSDFSQSVNVASTGGVGGFGQSAQGPQGDIKLTVKTASGVEVDIALDSGGGTLSVSMHSSGKLSDAERSALAKMADGFQQAINGLSAVPPTVDLSGLMDTDPSVLSSVKLQFNVTNDGANNLAVDFSTSSTARTLSISGAAGKMDVDVDTSNSALWGSDAQRSQAIASYLKQIDNATARGHGNAALMSMFKDAFSQMNSNDGTPSQQLAGTTYAPWLAQSDHAMLTGLADFSASVTETPVSSNPYRLGEVDAFSYQLSQSTRSEGNLLKGTISQTQQSHLSASYHQALTGTSAPVLNASKTSQNYYYMQINDDADSTTQIATEKGKLLSASLSQSSSQSTRQSEYVRGVLTSDVTTPSSSSQSKDLLALLKPLFENGQAERNSDAWQQALAGIHSMVLLGATTN</sequence>
<dbReference type="EMBL" id="QLTK01000005">
    <property type="protein sequence ID" value="RAS35518.1"/>
    <property type="molecule type" value="Genomic_DNA"/>
</dbReference>
<reference evidence="1 2" key="1">
    <citation type="submission" date="2018-06" db="EMBL/GenBank/DDBJ databases">
        <title>Genomic Encyclopedia of Type Strains, Phase III (KMG-III): the genomes of soil and plant-associated and newly described type strains.</title>
        <authorList>
            <person name="Whitman W."/>
        </authorList>
    </citation>
    <scope>NUCLEOTIDE SEQUENCE [LARGE SCALE GENOMIC DNA]</scope>
    <source>
        <strain evidence="1 2">LMG 23644</strain>
    </source>
</reference>